<feature type="transmembrane region" description="Helical" evidence="6">
    <location>
        <begin position="126"/>
        <end position="146"/>
    </location>
</feature>
<sequence length="313" mass="34077">MSIGTFVGAQLLKFNVWLLCLLIVCAYVLLIACAYLLPHQRHDDLSDRSYIERETASVEERCSLVSTDSTAPSPTRPLRIESPSAGVATKPDSTVSRTLLRAATVDIYLSVELVIQTVRHPFTRHVMILFFAYTLAGTISGTSPQWASSTFNARLANVDQIRGMEMIISALVLVSLPVLSSYVLRPWLRTKQAVDIWVITASMLALLTGTLIMAMAPSLVVYAIGVAISALGVGVSDALRSFATSVLSDGDALERLYVCIRTMQSLASIAGTPLWSGFFLLILSNPLLPHALLFLGNAFVYLVCLILAGFLHW</sequence>
<keyword evidence="4 6" id="KW-0472">Membrane</keyword>
<evidence type="ECO:0000256" key="2">
    <source>
        <dbReference type="ARBA" id="ARBA00022692"/>
    </source>
</evidence>
<feature type="transmembrane region" description="Helical" evidence="6">
    <location>
        <begin position="220"/>
        <end position="239"/>
    </location>
</feature>
<dbReference type="PANTHER" id="PTHR23507">
    <property type="entry name" value="ZGC:174356"/>
    <property type="match status" value="1"/>
</dbReference>
<gene>
    <name evidence="7" type="ORF">RRF57_008518</name>
</gene>
<evidence type="ECO:0000256" key="5">
    <source>
        <dbReference type="SAM" id="MobiDB-lite"/>
    </source>
</evidence>
<keyword evidence="3 6" id="KW-1133">Transmembrane helix</keyword>
<comment type="subcellular location">
    <subcellularLocation>
        <location evidence="1">Membrane</location>
        <topology evidence="1">Multi-pass membrane protein</topology>
    </subcellularLocation>
</comment>
<feature type="transmembrane region" description="Helical" evidence="6">
    <location>
        <begin position="265"/>
        <end position="284"/>
    </location>
</feature>
<feature type="transmembrane region" description="Helical" evidence="6">
    <location>
        <begin position="16"/>
        <end position="37"/>
    </location>
</feature>
<keyword evidence="2 6" id="KW-0812">Transmembrane</keyword>
<evidence type="ECO:0000256" key="4">
    <source>
        <dbReference type="ARBA" id="ARBA00023136"/>
    </source>
</evidence>
<name>A0AAN7UY64_9PEZI</name>
<protein>
    <recommendedName>
        <fullName evidence="9">Major facilitator superfamily (MFS) profile domain-containing protein</fullName>
    </recommendedName>
</protein>
<evidence type="ECO:0000256" key="3">
    <source>
        <dbReference type="ARBA" id="ARBA00022989"/>
    </source>
</evidence>
<evidence type="ECO:0000256" key="6">
    <source>
        <dbReference type="SAM" id="Phobius"/>
    </source>
</evidence>
<dbReference type="SUPFAM" id="SSF103473">
    <property type="entry name" value="MFS general substrate transporter"/>
    <property type="match status" value="1"/>
</dbReference>
<dbReference type="InterPro" id="IPR036259">
    <property type="entry name" value="MFS_trans_sf"/>
</dbReference>
<dbReference type="AlphaFoldDB" id="A0AAN7UY64"/>
<accession>A0AAN7UY64</accession>
<dbReference type="Gene3D" id="1.20.1250.20">
    <property type="entry name" value="MFS general substrate transporter like domains"/>
    <property type="match status" value="1"/>
</dbReference>
<dbReference type="EMBL" id="JAWHQM010000027">
    <property type="protein sequence ID" value="KAK5632804.1"/>
    <property type="molecule type" value="Genomic_DNA"/>
</dbReference>
<dbReference type="Proteomes" id="UP001305414">
    <property type="component" value="Unassembled WGS sequence"/>
</dbReference>
<evidence type="ECO:0000313" key="7">
    <source>
        <dbReference type="EMBL" id="KAK5632804.1"/>
    </source>
</evidence>
<reference evidence="7 8" key="1">
    <citation type="submission" date="2023-10" db="EMBL/GenBank/DDBJ databases">
        <title>Draft genome sequence of Xylaria bambusicola isolate GMP-LS, the root and basal stem rot pathogen of sugarcane in Indonesia.</title>
        <authorList>
            <person name="Selvaraj P."/>
            <person name="Muralishankar V."/>
            <person name="Muruganantham S."/>
            <person name="Sp S."/>
            <person name="Haryani S."/>
            <person name="Lau K.J.X."/>
            <person name="Naqvi N.I."/>
        </authorList>
    </citation>
    <scope>NUCLEOTIDE SEQUENCE [LARGE SCALE GENOMIC DNA]</scope>
    <source>
        <strain evidence="7">GMP-LS</strain>
    </source>
</reference>
<dbReference type="GO" id="GO:0022857">
    <property type="term" value="F:transmembrane transporter activity"/>
    <property type="evidence" value="ECO:0007669"/>
    <property type="project" value="TreeGrafter"/>
</dbReference>
<keyword evidence="8" id="KW-1185">Reference proteome</keyword>
<evidence type="ECO:0000256" key="1">
    <source>
        <dbReference type="ARBA" id="ARBA00004141"/>
    </source>
</evidence>
<comment type="caution">
    <text evidence="7">The sequence shown here is derived from an EMBL/GenBank/DDBJ whole genome shotgun (WGS) entry which is preliminary data.</text>
</comment>
<organism evidence="7 8">
    <name type="scientific">Xylaria bambusicola</name>
    <dbReference type="NCBI Taxonomy" id="326684"/>
    <lineage>
        <taxon>Eukaryota</taxon>
        <taxon>Fungi</taxon>
        <taxon>Dikarya</taxon>
        <taxon>Ascomycota</taxon>
        <taxon>Pezizomycotina</taxon>
        <taxon>Sordariomycetes</taxon>
        <taxon>Xylariomycetidae</taxon>
        <taxon>Xylariales</taxon>
        <taxon>Xylariaceae</taxon>
        <taxon>Xylaria</taxon>
    </lineage>
</organism>
<dbReference type="GO" id="GO:0016020">
    <property type="term" value="C:membrane"/>
    <property type="evidence" value="ECO:0007669"/>
    <property type="project" value="UniProtKB-SubCell"/>
</dbReference>
<feature type="transmembrane region" description="Helical" evidence="6">
    <location>
        <begin position="290"/>
        <end position="311"/>
    </location>
</feature>
<evidence type="ECO:0008006" key="9">
    <source>
        <dbReference type="Google" id="ProtNLM"/>
    </source>
</evidence>
<evidence type="ECO:0000313" key="8">
    <source>
        <dbReference type="Proteomes" id="UP001305414"/>
    </source>
</evidence>
<feature type="region of interest" description="Disordered" evidence="5">
    <location>
        <begin position="67"/>
        <end position="89"/>
    </location>
</feature>
<proteinExistence type="predicted"/>
<feature type="transmembrane region" description="Helical" evidence="6">
    <location>
        <begin position="166"/>
        <end position="184"/>
    </location>
</feature>
<dbReference type="PANTHER" id="PTHR23507:SF1">
    <property type="entry name" value="FI18259P1-RELATED"/>
    <property type="match status" value="1"/>
</dbReference>
<feature type="transmembrane region" description="Helical" evidence="6">
    <location>
        <begin position="196"/>
        <end position="214"/>
    </location>
</feature>